<organism evidence="1 2">
    <name type="scientific">Arthrobacter caoxuetaonis</name>
    <dbReference type="NCBI Taxonomy" id="2886935"/>
    <lineage>
        <taxon>Bacteria</taxon>
        <taxon>Bacillati</taxon>
        <taxon>Actinomycetota</taxon>
        <taxon>Actinomycetes</taxon>
        <taxon>Micrococcales</taxon>
        <taxon>Micrococcaceae</taxon>
        <taxon>Arthrobacter</taxon>
    </lineage>
</organism>
<dbReference type="RefSeq" id="WP_227895957.1">
    <property type="nucleotide sequence ID" value="NZ_CP099466.1"/>
</dbReference>
<evidence type="ECO:0000313" key="2">
    <source>
        <dbReference type="Proteomes" id="UP001139158"/>
    </source>
</evidence>
<reference evidence="1" key="1">
    <citation type="submission" date="2021-10" db="EMBL/GenBank/DDBJ databases">
        <title>Novel species in genus Arthrobacter.</title>
        <authorList>
            <person name="Liu Y."/>
        </authorList>
    </citation>
    <scope>NUCLEOTIDE SEQUENCE</scope>
    <source>
        <strain evidence="1">Zg-Y453</strain>
    </source>
</reference>
<evidence type="ECO:0000313" key="1">
    <source>
        <dbReference type="EMBL" id="MCC3298085.1"/>
    </source>
</evidence>
<dbReference type="AlphaFoldDB" id="A0A9X1MF17"/>
<proteinExistence type="predicted"/>
<sequence>MDEYLKFRKYDLITVQIKPANKDPRSESYIPDRASISAVDHLDGWKARHPYVSPLSSQWTMCGILRAQREGRPYPSLAIVRPRTVADLRITRHPGWTPEQAQKLKVNLGQEDLFGEAPKVQLLEAPRFDAKYSYYCEDPTCKGHNQGMLDWELVALQRRLKDRDDDEAMNELHKRFFEQMCLSSRGPLFFVGNQLKHPLAFSVLGVYRSS</sequence>
<dbReference type="EMBL" id="JAJFZV010000009">
    <property type="protein sequence ID" value="MCC3298085.1"/>
    <property type="molecule type" value="Genomic_DNA"/>
</dbReference>
<name>A0A9X1MF17_9MICC</name>
<keyword evidence="2" id="KW-1185">Reference proteome</keyword>
<dbReference type="Proteomes" id="UP001139158">
    <property type="component" value="Unassembled WGS sequence"/>
</dbReference>
<accession>A0A9X1MF17</accession>
<protein>
    <submittedName>
        <fullName evidence="1">Uncharacterized protein</fullName>
    </submittedName>
</protein>
<comment type="caution">
    <text evidence="1">The sequence shown here is derived from an EMBL/GenBank/DDBJ whole genome shotgun (WGS) entry which is preliminary data.</text>
</comment>
<gene>
    <name evidence="1" type="ORF">LJ757_09745</name>
</gene>